<dbReference type="AlphaFoldDB" id="A0A098LHH1"/>
<dbReference type="EMBL" id="BBLT01000007">
    <property type="protein sequence ID" value="GAL86390.1"/>
    <property type="molecule type" value="Genomic_DNA"/>
</dbReference>
<dbReference type="Proteomes" id="UP000030185">
    <property type="component" value="Unassembled WGS sequence"/>
</dbReference>
<keyword evidence="2" id="KW-1185">Reference proteome</keyword>
<organism evidence="1 2">
    <name type="scientific">Sporocytophaga myxococcoides</name>
    <dbReference type="NCBI Taxonomy" id="153721"/>
    <lineage>
        <taxon>Bacteria</taxon>
        <taxon>Pseudomonadati</taxon>
        <taxon>Bacteroidota</taxon>
        <taxon>Cytophagia</taxon>
        <taxon>Cytophagales</taxon>
        <taxon>Cytophagaceae</taxon>
        <taxon>Sporocytophaga</taxon>
    </lineage>
</organism>
<name>A0A098LHH1_9BACT</name>
<proteinExistence type="predicted"/>
<sequence>MEQDVFLLLKDYYSLKSERQKILAQYCTNSKKNRPSELDEIEQKMQSLFEIIKKDCRNSYY</sequence>
<reference evidence="1 2" key="1">
    <citation type="submission" date="2014-09" db="EMBL/GenBank/DDBJ databases">
        <title>Sporocytophaga myxococcoides PG-01 genome sequencing.</title>
        <authorList>
            <person name="Liu L."/>
            <person name="Gao P.J."/>
            <person name="Chen G.J."/>
            <person name="Wang L.S."/>
        </authorList>
    </citation>
    <scope>NUCLEOTIDE SEQUENCE [LARGE SCALE GENOMIC DNA]</scope>
    <source>
        <strain evidence="1 2">PG-01</strain>
    </source>
</reference>
<evidence type="ECO:0000313" key="2">
    <source>
        <dbReference type="Proteomes" id="UP000030185"/>
    </source>
</evidence>
<evidence type="ECO:0000313" key="1">
    <source>
        <dbReference type="EMBL" id="GAL86390.1"/>
    </source>
</evidence>
<protein>
    <submittedName>
        <fullName evidence="1">Uncharacterized protein</fullName>
    </submittedName>
</protein>
<gene>
    <name evidence="1" type="ORF">MYP_3619</name>
</gene>
<comment type="caution">
    <text evidence="1">The sequence shown here is derived from an EMBL/GenBank/DDBJ whole genome shotgun (WGS) entry which is preliminary data.</text>
</comment>
<accession>A0A098LHH1</accession>